<dbReference type="OrthoDB" id="5319158at2759"/>
<dbReference type="EMBL" id="ML977576">
    <property type="protein sequence ID" value="KAF2002589.1"/>
    <property type="molecule type" value="Genomic_DNA"/>
</dbReference>
<feature type="non-terminal residue" evidence="2">
    <location>
        <position position="1"/>
    </location>
</feature>
<reference evidence="2" key="1">
    <citation type="journal article" date="2020" name="Stud. Mycol.">
        <title>101 Dothideomycetes genomes: a test case for predicting lifestyles and emergence of pathogens.</title>
        <authorList>
            <person name="Haridas S."/>
            <person name="Albert R."/>
            <person name="Binder M."/>
            <person name="Bloem J."/>
            <person name="Labutti K."/>
            <person name="Salamov A."/>
            <person name="Andreopoulos B."/>
            <person name="Baker S."/>
            <person name="Barry K."/>
            <person name="Bills G."/>
            <person name="Bluhm B."/>
            <person name="Cannon C."/>
            <person name="Castanera R."/>
            <person name="Culley D."/>
            <person name="Daum C."/>
            <person name="Ezra D."/>
            <person name="Gonzalez J."/>
            <person name="Henrissat B."/>
            <person name="Kuo A."/>
            <person name="Liang C."/>
            <person name="Lipzen A."/>
            <person name="Lutzoni F."/>
            <person name="Magnuson J."/>
            <person name="Mondo S."/>
            <person name="Nolan M."/>
            <person name="Ohm R."/>
            <person name="Pangilinan J."/>
            <person name="Park H.-J."/>
            <person name="Ramirez L."/>
            <person name="Alfaro M."/>
            <person name="Sun H."/>
            <person name="Tritt A."/>
            <person name="Yoshinaga Y."/>
            <person name="Zwiers L.-H."/>
            <person name="Turgeon B."/>
            <person name="Goodwin S."/>
            <person name="Spatafora J."/>
            <person name="Crous P."/>
            <person name="Grigoriev I."/>
        </authorList>
    </citation>
    <scope>NUCLEOTIDE SEQUENCE</scope>
    <source>
        <strain evidence="2">CBS 123094</strain>
    </source>
</reference>
<protein>
    <recommendedName>
        <fullName evidence="1">DUF7932 domain-containing protein</fullName>
    </recommendedName>
</protein>
<keyword evidence="3" id="KW-1185">Reference proteome</keyword>
<accession>A0A6A5WP96</accession>
<dbReference type="Proteomes" id="UP000799779">
    <property type="component" value="Unassembled WGS sequence"/>
</dbReference>
<proteinExistence type="predicted"/>
<name>A0A6A5WP96_9PLEO</name>
<evidence type="ECO:0000313" key="3">
    <source>
        <dbReference type="Proteomes" id="UP000799779"/>
    </source>
</evidence>
<dbReference type="Pfam" id="PF25560">
    <property type="entry name" value="DUF7932"/>
    <property type="match status" value="1"/>
</dbReference>
<feature type="domain" description="DUF7932" evidence="1">
    <location>
        <begin position="26"/>
        <end position="155"/>
    </location>
</feature>
<dbReference type="InterPro" id="IPR057692">
    <property type="entry name" value="DUF7932"/>
</dbReference>
<evidence type="ECO:0000313" key="2">
    <source>
        <dbReference type="EMBL" id="KAF2002589.1"/>
    </source>
</evidence>
<dbReference type="AlphaFoldDB" id="A0A6A5WP96"/>
<sequence>GPNGSIQIKVIRGDLSEATYPSVYRLVVTHFDIIDENEDFINEPGEHIRVHNIRVRNEGGMPSPELRSIKVLIQGTQFLDPIIAETVELPRSIQPGQEVEVPGVLRSYIRNEFSERPIGSTLNFRETVRLVGYFDERLNRPLPYFCQETHIFIQYPLVLDAPTYLDCVAKGDTVRFRWVLHNNSTKAYGISAALKRAAGTKLSDPNRFFTLSYATAENPEEALDELSEIEPQSMVTIDQDFSVNPNTMEYSEGNLSLELMLSDPKSGNLRSVQKYAMHMQISGKYQLSPNPNFLLVVNSKTPNHAIHQIIHLVRNRLHTTLDIFNLSLSGSYESPVTSRNVLHSYEGKSVIIFGNKYPYFNKGLCNPWDILDAWQTGLLMKANTNVLFAAVESLPQLNDWVKKAVYPAFDFATSSHSINDNDAKAVILGLKKTDPKTLTGDMTAHRFPVKKSIFKSLPSSVDSAAKSAAKRLNKNLPLRRFIAVPDSNVSDPTGKTGGIIISEGVPKTANLIASVDPFHESPSGPFISDYHLFFIISSLPFLTRARMFWNMVGHSASSVSCDVVYAGLEGFYEKSPGQDFSLDKKVSIYIAMIMKR</sequence>
<organism evidence="2 3">
    <name type="scientific">Amniculicola lignicola CBS 123094</name>
    <dbReference type="NCBI Taxonomy" id="1392246"/>
    <lineage>
        <taxon>Eukaryota</taxon>
        <taxon>Fungi</taxon>
        <taxon>Dikarya</taxon>
        <taxon>Ascomycota</taxon>
        <taxon>Pezizomycotina</taxon>
        <taxon>Dothideomycetes</taxon>
        <taxon>Pleosporomycetidae</taxon>
        <taxon>Pleosporales</taxon>
        <taxon>Amniculicolaceae</taxon>
        <taxon>Amniculicola</taxon>
    </lineage>
</organism>
<evidence type="ECO:0000259" key="1">
    <source>
        <dbReference type="Pfam" id="PF25560"/>
    </source>
</evidence>
<gene>
    <name evidence="2" type="ORF">P154DRAFT_430590</name>
</gene>